<dbReference type="InParanoid" id="D2VDJ7"/>
<organism evidence="2">
    <name type="scientific">Naegleria gruberi</name>
    <name type="common">Amoeba</name>
    <dbReference type="NCBI Taxonomy" id="5762"/>
    <lineage>
        <taxon>Eukaryota</taxon>
        <taxon>Discoba</taxon>
        <taxon>Heterolobosea</taxon>
        <taxon>Tetramitia</taxon>
        <taxon>Eutetramitia</taxon>
        <taxon>Vahlkampfiidae</taxon>
        <taxon>Naegleria</taxon>
    </lineage>
</organism>
<protein>
    <submittedName>
        <fullName evidence="1">Predicted protein</fullName>
    </submittedName>
</protein>
<evidence type="ECO:0000313" key="1">
    <source>
        <dbReference type="EMBL" id="EFC45247.1"/>
    </source>
</evidence>
<dbReference type="KEGG" id="ngr:NAEGRDRAFT_66867"/>
<dbReference type="EMBL" id="GG738864">
    <property type="protein sequence ID" value="EFC45247.1"/>
    <property type="molecule type" value="Genomic_DNA"/>
</dbReference>
<dbReference type="AlphaFoldDB" id="D2VDJ7"/>
<sequence>MKRHYSAKSDQQTKSKFVKLTHDNNNFITSANLCQLPDEILGLILDFIYDPSEGLDFILTCKTIYRALYSNHHLFISYRLVKEVTRAMKNYTTKSKFSRDGKLRNGKYGEQLQNCLSQIEGFTKNVKDKIVIRNTTEQKFEQFRGYLDRIEKDHGKEIATLFEKNLFEKYQLVRMTEEEMDGSLKNTAIVSIGEVKLKFTCSFDYGAYNSYWIMEYYKNYLAEKLEDGIVKVSRKKLQSIREELGFCIDTIKEELRDRLLFEPIMMLFPWDEDYSEYVDVQYD</sequence>
<keyword evidence="2" id="KW-1185">Reference proteome</keyword>
<gene>
    <name evidence="1" type="ORF">NAEGRDRAFT_66867</name>
</gene>
<evidence type="ECO:0000313" key="2">
    <source>
        <dbReference type="Proteomes" id="UP000006671"/>
    </source>
</evidence>
<proteinExistence type="predicted"/>
<name>D2VDJ7_NAEGR</name>
<dbReference type="Proteomes" id="UP000006671">
    <property type="component" value="Unassembled WGS sequence"/>
</dbReference>
<reference evidence="1 2" key="1">
    <citation type="journal article" date="2010" name="Cell">
        <title>The genome of Naegleria gruberi illuminates early eukaryotic versatility.</title>
        <authorList>
            <person name="Fritz-Laylin L.K."/>
            <person name="Prochnik S.E."/>
            <person name="Ginger M.L."/>
            <person name="Dacks J.B."/>
            <person name="Carpenter M.L."/>
            <person name="Field M.C."/>
            <person name="Kuo A."/>
            <person name="Paredez A."/>
            <person name="Chapman J."/>
            <person name="Pham J."/>
            <person name="Shu S."/>
            <person name="Neupane R."/>
            <person name="Cipriano M."/>
            <person name="Mancuso J."/>
            <person name="Tu H."/>
            <person name="Salamov A."/>
            <person name="Lindquist E."/>
            <person name="Shapiro H."/>
            <person name="Lucas S."/>
            <person name="Grigoriev I.V."/>
            <person name="Cande W.Z."/>
            <person name="Fulton C."/>
            <person name="Rokhsar D.S."/>
            <person name="Dawson S.C."/>
        </authorList>
    </citation>
    <scope>NUCLEOTIDE SEQUENCE [LARGE SCALE GENOMIC DNA]</scope>
    <source>
        <strain evidence="1 2">NEG-M</strain>
    </source>
</reference>
<accession>D2VDJ7</accession>
<dbReference type="GeneID" id="8849023"/>
<dbReference type="RefSeq" id="XP_002677991.1">
    <property type="nucleotide sequence ID" value="XM_002677945.1"/>
</dbReference>
<dbReference type="VEuPathDB" id="AmoebaDB:NAEGRDRAFT_66867"/>